<evidence type="ECO:0000313" key="2">
    <source>
        <dbReference type="Proteomes" id="UP001230649"/>
    </source>
</evidence>
<protein>
    <submittedName>
        <fullName evidence="1">Uncharacterized protein</fullName>
    </submittedName>
</protein>
<organism evidence="1 2">
    <name type="scientific">Naganishia adeliensis</name>
    <dbReference type="NCBI Taxonomy" id="92952"/>
    <lineage>
        <taxon>Eukaryota</taxon>
        <taxon>Fungi</taxon>
        <taxon>Dikarya</taxon>
        <taxon>Basidiomycota</taxon>
        <taxon>Agaricomycotina</taxon>
        <taxon>Tremellomycetes</taxon>
        <taxon>Filobasidiales</taxon>
        <taxon>Filobasidiaceae</taxon>
        <taxon>Naganishia</taxon>
    </lineage>
</organism>
<reference evidence="1" key="1">
    <citation type="submission" date="2023-04" db="EMBL/GenBank/DDBJ databases">
        <title>Draft Genome sequencing of Naganishia species isolated from polar environments using Oxford Nanopore Technology.</title>
        <authorList>
            <person name="Leo P."/>
            <person name="Venkateswaran K."/>
        </authorList>
    </citation>
    <scope>NUCLEOTIDE SEQUENCE</scope>
    <source>
        <strain evidence="1">MNA-CCFEE 5262</strain>
    </source>
</reference>
<evidence type="ECO:0000313" key="1">
    <source>
        <dbReference type="EMBL" id="KAJ9105893.1"/>
    </source>
</evidence>
<dbReference type="EMBL" id="JASBWS010000046">
    <property type="protein sequence ID" value="KAJ9105893.1"/>
    <property type="molecule type" value="Genomic_DNA"/>
</dbReference>
<keyword evidence="2" id="KW-1185">Reference proteome</keyword>
<comment type="caution">
    <text evidence="1">The sequence shown here is derived from an EMBL/GenBank/DDBJ whole genome shotgun (WGS) entry which is preliminary data.</text>
</comment>
<dbReference type="Proteomes" id="UP001230649">
    <property type="component" value="Unassembled WGS sequence"/>
</dbReference>
<name>A0ACC2W2H3_9TREE</name>
<gene>
    <name evidence="1" type="ORF">QFC20_004228</name>
</gene>
<sequence length="303" mass="33946">MFLKKSSRRSGRVGIGANDERPSRRDRLVTAHFMRVYIQLGNTYPYVDSDWQENFRLAGETGIDAFALNIGPEDWQLAQARSAYRICSARRLREGTDNESTLKLFLSLDMNVLPSATAEDMIKLVDMVEELGKTDCQLTVNRRHASNMIWDKDVGENTGKIVLSTFGGGEAGFGGAGWPGFLRECKNRDLNIYFIPSFFLPPEKILNMPFVDANFNWNGGWTTSSWTIEMKAGSGDTYERKVILDRTMGLQTFLVPFGTGEVSFEVKQGEETMLEGDGESITSGATEIYNSNAWTGHWGRKVS</sequence>
<proteinExistence type="predicted"/>
<accession>A0ACC2W2H3</accession>